<evidence type="ECO:0000256" key="1">
    <source>
        <dbReference type="SAM" id="MobiDB-lite"/>
    </source>
</evidence>
<dbReference type="AlphaFoldDB" id="A0A1I8NJE2"/>
<organism evidence="2">
    <name type="scientific">Musca domestica</name>
    <name type="common">House fly</name>
    <dbReference type="NCBI Taxonomy" id="7370"/>
    <lineage>
        <taxon>Eukaryota</taxon>
        <taxon>Metazoa</taxon>
        <taxon>Ecdysozoa</taxon>
        <taxon>Arthropoda</taxon>
        <taxon>Hexapoda</taxon>
        <taxon>Insecta</taxon>
        <taxon>Pterygota</taxon>
        <taxon>Neoptera</taxon>
        <taxon>Endopterygota</taxon>
        <taxon>Diptera</taxon>
        <taxon>Brachycera</taxon>
        <taxon>Muscomorpha</taxon>
        <taxon>Muscoidea</taxon>
        <taxon>Muscidae</taxon>
        <taxon>Musca</taxon>
    </lineage>
</organism>
<evidence type="ECO:0000313" key="2">
    <source>
        <dbReference type="EnsemblMetazoa" id="MDOA016115-PA"/>
    </source>
</evidence>
<proteinExistence type="predicted"/>
<protein>
    <submittedName>
        <fullName evidence="2">Uncharacterized protein</fullName>
    </submittedName>
</protein>
<accession>A0A1I8NJE2</accession>
<feature type="region of interest" description="Disordered" evidence="1">
    <location>
        <begin position="33"/>
        <end position="59"/>
    </location>
</feature>
<gene>
    <name evidence="2" type="primary">105261704</name>
</gene>
<reference evidence="2" key="1">
    <citation type="submission" date="2020-05" db="UniProtKB">
        <authorList>
            <consortium name="EnsemblMetazoa"/>
        </authorList>
    </citation>
    <scope>IDENTIFICATION</scope>
    <source>
        <strain evidence="2">Aabys</strain>
    </source>
</reference>
<sequence>MAPYQMELDFEYTHKKFNCGYSHKKLGMRLIRRDSQEEMEQDEQQCQQMDTPQRTTSPSLFRPYALDEEDTQQSPSKMSCSDEDVLQFAQQYSQQQSPDCYALKMKRQRAALYMKYIMQYYENGNGWPSVHPNVLQQQQHH</sequence>
<name>A0A1I8NJE2_MUSDO</name>
<dbReference type="VEuPathDB" id="VectorBase:MDOA016115"/>
<dbReference type="EnsemblMetazoa" id="MDOA016115-RA">
    <property type="protein sequence ID" value="MDOA016115-PA"/>
    <property type="gene ID" value="MDOA016115"/>
</dbReference>